<name>A0A1G9S461_9BURK</name>
<organism evidence="4 5">
    <name type="scientific">Oryzisolibacter propanilivorax</name>
    <dbReference type="NCBI Taxonomy" id="1527607"/>
    <lineage>
        <taxon>Bacteria</taxon>
        <taxon>Pseudomonadati</taxon>
        <taxon>Pseudomonadota</taxon>
        <taxon>Betaproteobacteria</taxon>
        <taxon>Burkholderiales</taxon>
        <taxon>Comamonadaceae</taxon>
        <taxon>Oryzisolibacter</taxon>
    </lineage>
</organism>
<reference evidence="5" key="1">
    <citation type="submission" date="2016-10" db="EMBL/GenBank/DDBJ databases">
        <authorList>
            <person name="Varghese N."/>
            <person name="Submissions S."/>
        </authorList>
    </citation>
    <scope>NUCLEOTIDE SEQUENCE [LARGE SCALE GENOMIC DNA]</scope>
    <source>
        <strain evidence="5">EPL6</strain>
    </source>
</reference>
<evidence type="ECO:0000256" key="1">
    <source>
        <dbReference type="SAM" id="MobiDB-lite"/>
    </source>
</evidence>
<dbReference type="OrthoDB" id="9806704at2"/>
<feature type="transmembrane region" description="Helical" evidence="2">
    <location>
        <begin position="427"/>
        <end position="448"/>
    </location>
</feature>
<feature type="transmembrane region" description="Helical" evidence="2">
    <location>
        <begin position="360"/>
        <end position="379"/>
    </location>
</feature>
<dbReference type="CDD" id="cd07302">
    <property type="entry name" value="CHD"/>
    <property type="match status" value="1"/>
</dbReference>
<accession>A0A1G9S461</accession>
<evidence type="ECO:0000313" key="4">
    <source>
        <dbReference type="EMBL" id="SDM30293.1"/>
    </source>
</evidence>
<dbReference type="Proteomes" id="UP000198552">
    <property type="component" value="Unassembled WGS sequence"/>
</dbReference>
<feature type="domain" description="Guanylate cyclase" evidence="3">
    <location>
        <begin position="493"/>
        <end position="629"/>
    </location>
</feature>
<keyword evidence="2" id="KW-0812">Transmembrane</keyword>
<evidence type="ECO:0000313" key="5">
    <source>
        <dbReference type="Proteomes" id="UP000198552"/>
    </source>
</evidence>
<dbReference type="GO" id="GO:0009190">
    <property type="term" value="P:cyclic nucleotide biosynthetic process"/>
    <property type="evidence" value="ECO:0007669"/>
    <property type="project" value="InterPro"/>
</dbReference>
<dbReference type="InterPro" id="IPR007890">
    <property type="entry name" value="CHASE2"/>
</dbReference>
<dbReference type="InterPro" id="IPR029787">
    <property type="entry name" value="Nucleotide_cyclase"/>
</dbReference>
<dbReference type="PROSITE" id="PS50125">
    <property type="entry name" value="GUANYLATE_CYCLASE_2"/>
    <property type="match status" value="1"/>
</dbReference>
<keyword evidence="2" id="KW-0472">Membrane</keyword>
<dbReference type="PANTHER" id="PTHR43081">
    <property type="entry name" value="ADENYLATE CYCLASE, TERMINAL-DIFFERENTIATION SPECIFIC-RELATED"/>
    <property type="match status" value="1"/>
</dbReference>
<dbReference type="STRING" id="1527607.SAMN05428957_10496"/>
<dbReference type="Gene3D" id="3.30.70.1230">
    <property type="entry name" value="Nucleotide cyclase"/>
    <property type="match status" value="1"/>
</dbReference>
<dbReference type="PANTHER" id="PTHR43081:SF1">
    <property type="entry name" value="ADENYLATE CYCLASE, TERMINAL-DIFFERENTIATION SPECIFIC"/>
    <property type="match status" value="1"/>
</dbReference>
<dbReference type="InterPro" id="IPR001054">
    <property type="entry name" value="A/G_cyclase"/>
</dbReference>
<dbReference type="Pfam" id="PF05226">
    <property type="entry name" value="CHASE2"/>
    <property type="match status" value="1"/>
</dbReference>
<feature type="transmembrane region" description="Helical" evidence="2">
    <location>
        <begin position="400"/>
        <end position="421"/>
    </location>
</feature>
<dbReference type="SMART" id="SM00044">
    <property type="entry name" value="CYCc"/>
    <property type="match status" value="1"/>
</dbReference>
<dbReference type="AlphaFoldDB" id="A0A1G9S461"/>
<keyword evidence="5" id="KW-1185">Reference proteome</keyword>
<evidence type="ECO:0000259" key="3">
    <source>
        <dbReference type="PROSITE" id="PS50125"/>
    </source>
</evidence>
<sequence length="683" mass="71400">MPPRALGADGSVRSEPAAPTPQPGRAQRLMALAALATALLVTLLVLRLAQPWLLALEERSGDWVWAQTASHADERRLIVIDIDERSLTEVGPWPWPRSTQARLLEQLARAGASEQILDIVFAEQRPDDALLAQAVRQHNPVLAQVFALEQGGQPQVGQLAGALDWAGCPAPFGEANGYVANSASLLPKEEADGPGASAPAAGHITPRIAADGVMRHQPAVICHAGRSYPALAIAALLHGTQEPRLRLQRGGWLQAPWLLTHGADLTPPIPLDERGDLRIPWRQHPDAFISLAASDVLAGRIPAGLLDGAWVLIGSSAFGLNDTIATPFGGAASGLQAHAQLVTALIDGQLPRTPRVAAPLQALAVLASAALLVLLLPPTRRRAAGPNAGASAPGARGRPVYLLPLAGATLAALLWLGHGALQVLAGWWLGWAAPVLFALLFGICLGIFEHARSRIDRDRLYTHLSSYLPAPVAAALALQPPSSAIAAQVRQVSVLFADIRNFSAYCEARPPEESAAVLHAFFSTATRIVQQHGGVIEAFQGDAIIAVWNGELQASPGADQHASHALQAAIALQAAVRGVLPDPAPAGLEPLSLGIGVETGPATVGSFGLASRRAHMVMGRTVTIASRLVAMTADLSHPILVGEGLAAQVGGAGLQSMGTFLLDGMRVPHHIYAHPLDADEPPG</sequence>
<dbReference type="SMART" id="SM01080">
    <property type="entry name" value="CHASE2"/>
    <property type="match status" value="1"/>
</dbReference>
<evidence type="ECO:0000256" key="2">
    <source>
        <dbReference type="SAM" id="Phobius"/>
    </source>
</evidence>
<dbReference type="Pfam" id="PF00211">
    <property type="entry name" value="Guanylate_cyc"/>
    <property type="match status" value="1"/>
</dbReference>
<dbReference type="GO" id="GO:0035556">
    <property type="term" value="P:intracellular signal transduction"/>
    <property type="evidence" value="ECO:0007669"/>
    <property type="project" value="InterPro"/>
</dbReference>
<dbReference type="InterPro" id="IPR050697">
    <property type="entry name" value="Adenylyl/Guanylyl_Cyclase_3/4"/>
</dbReference>
<dbReference type="GO" id="GO:0004016">
    <property type="term" value="F:adenylate cyclase activity"/>
    <property type="evidence" value="ECO:0007669"/>
    <property type="project" value="UniProtKB-ARBA"/>
</dbReference>
<dbReference type="EMBL" id="FNHP01000004">
    <property type="protein sequence ID" value="SDM30293.1"/>
    <property type="molecule type" value="Genomic_DNA"/>
</dbReference>
<dbReference type="RefSeq" id="WP_139182725.1">
    <property type="nucleotide sequence ID" value="NZ_FNHP01000004.1"/>
</dbReference>
<keyword evidence="2" id="KW-1133">Transmembrane helix</keyword>
<feature type="region of interest" description="Disordered" evidence="1">
    <location>
        <begin position="1"/>
        <end position="23"/>
    </location>
</feature>
<proteinExistence type="predicted"/>
<gene>
    <name evidence="4" type="ORF">SAMN05428957_10496</name>
</gene>
<dbReference type="SUPFAM" id="SSF55073">
    <property type="entry name" value="Nucleotide cyclase"/>
    <property type="match status" value="1"/>
</dbReference>
<protein>
    <submittedName>
        <fullName evidence="4">Adenylate cyclase</fullName>
    </submittedName>
</protein>